<protein>
    <submittedName>
        <fullName evidence="1">Uncharacterized protein</fullName>
    </submittedName>
</protein>
<comment type="caution">
    <text evidence="1">The sequence shown here is derived from an EMBL/GenBank/DDBJ whole genome shotgun (WGS) entry which is preliminary data.</text>
</comment>
<gene>
    <name evidence="1" type="ORF">C884_00848</name>
</gene>
<name>M2YC58_9MICC</name>
<accession>M2YC58</accession>
<sequence length="67" mass="7254">MVTWIVDIELIAEWLASLDGGSRGQVVVAVELLEEHGPHLGQPLVDSVVGSRHKNMKELRPGSSGRP</sequence>
<evidence type="ECO:0000313" key="2">
    <source>
        <dbReference type="Proteomes" id="UP000009877"/>
    </source>
</evidence>
<evidence type="ECO:0000313" key="1">
    <source>
        <dbReference type="EMBL" id="EME36080.1"/>
    </source>
</evidence>
<dbReference type="EMBL" id="ANHZ02000018">
    <property type="protein sequence ID" value="EME36080.1"/>
    <property type="molecule type" value="Genomic_DNA"/>
</dbReference>
<dbReference type="STRING" id="71999.KPaMU14_03895"/>
<reference evidence="1 2" key="1">
    <citation type="journal article" date="2014" name="Genome Announc.">
        <title>Draft Genome Sequence of Kocuria palustris PEL.</title>
        <authorList>
            <person name="Sharma G."/>
            <person name="Khatri I."/>
            <person name="Subramanian S."/>
        </authorList>
    </citation>
    <scope>NUCLEOTIDE SEQUENCE [LARGE SCALE GENOMIC DNA]</scope>
    <source>
        <strain evidence="1 2">PEL</strain>
    </source>
</reference>
<dbReference type="Pfam" id="PF05973">
    <property type="entry name" value="Gp49"/>
    <property type="match status" value="1"/>
</dbReference>
<organism evidence="1 2">
    <name type="scientific">Kocuria palustris PEL</name>
    <dbReference type="NCBI Taxonomy" id="1236550"/>
    <lineage>
        <taxon>Bacteria</taxon>
        <taxon>Bacillati</taxon>
        <taxon>Actinomycetota</taxon>
        <taxon>Actinomycetes</taxon>
        <taxon>Micrococcales</taxon>
        <taxon>Micrococcaceae</taxon>
        <taxon>Kocuria</taxon>
    </lineage>
</organism>
<proteinExistence type="predicted"/>
<dbReference type="AlphaFoldDB" id="M2YC58"/>
<dbReference type="Proteomes" id="UP000009877">
    <property type="component" value="Unassembled WGS sequence"/>
</dbReference>
<dbReference type="InterPro" id="IPR009241">
    <property type="entry name" value="HigB-like"/>
</dbReference>
<keyword evidence="2" id="KW-1185">Reference proteome</keyword>